<evidence type="ECO:0000313" key="3">
    <source>
        <dbReference type="Proteomes" id="UP000186720"/>
    </source>
</evidence>
<dbReference type="Pfam" id="PF14052">
    <property type="entry name" value="Caps_assemb_Wzi"/>
    <property type="match status" value="1"/>
</dbReference>
<dbReference type="Gene3D" id="2.40.160.130">
    <property type="entry name" value="Capsule assembly protein Wzi"/>
    <property type="match status" value="1"/>
</dbReference>
<gene>
    <name evidence="1" type="ORF">RG47T_2386</name>
    <name evidence="2" type="ORF">RG47T_2389</name>
</gene>
<dbReference type="EMBL" id="MPPL01000001">
    <property type="protein sequence ID" value="OKS86928.1"/>
    <property type="molecule type" value="Genomic_DNA"/>
</dbReference>
<comment type="caution">
    <text evidence="1">The sequence shown here is derived from an EMBL/GenBank/DDBJ whole genome shotgun (WGS) entry which is preliminary data.</text>
</comment>
<name>A0A1Q5ZYW0_9SPHI</name>
<evidence type="ECO:0000313" key="2">
    <source>
        <dbReference type="EMBL" id="OKS86931.1"/>
    </source>
</evidence>
<dbReference type="InterPro" id="IPR038636">
    <property type="entry name" value="Wzi_sf"/>
</dbReference>
<dbReference type="Proteomes" id="UP000186720">
    <property type="component" value="Unassembled WGS sequence"/>
</dbReference>
<dbReference type="EMBL" id="MPPL01000001">
    <property type="protein sequence ID" value="OKS86931.1"/>
    <property type="molecule type" value="Genomic_DNA"/>
</dbReference>
<dbReference type="InterPro" id="IPR026950">
    <property type="entry name" value="Caps_assemb_Wzi"/>
</dbReference>
<reference evidence="1 3" key="1">
    <citation type="submission" date="2016-11" db="EMBL/GenBank/DDBJ databases">
        <title>Whole Genome Sequencing of Mucilaginibacter polytrichastri RG4-7(T) isolated from the moss sample.</title>
        <authorList>
            <person name="Li Y."/>
        </authorList>
    </citation>
    <scope>NUCLEOTIDE SEQUENCE [LARGE SCALE GENOMIC DNA]</scope>
    <source>
        <strain evidence="1 3">RG4-7</strain>
    </source>
</reference>
<accession>A0A1Q5ZYW0</accession>
<dbReference type="AlphaFoldDB" id="A0A1Q5ZYW0"/>
<organism evidence="1 3">
    <name type="scientific">Mucilaginibacter polytrichastri</name>
    <dbReference type="NCBI Taxonomy" id="1302689"/>
    <lineage>
        <taxon>Bacteria</taxon>
        <taxon>Pseudomonadati</taxon>
        <taxon>Bacteroidota</taxon>
        <taxon>Sphingobacteriia</taxon>
        <taxon>Sphingobacteriales</taxon>
        <taxon>Sphingobacteriaceae</taxon>
        <taxon>Mucilaginibacter</taxon>
    </lineage>
</organism>
<evidence type="ECO:0000313" key="1">
    <source>
        <dbReference type="EMBL" id="OKS86928.1"/>
    </source>
</evidence>
<dbReference type="RefSeq" id="WP_074489612.1">
    <property type="nucleotide sequence ID" value="NZ_MPPL01000001.1"/>
</dbReference>
<dbReference type="OrthoDB" id="1293009at2"/>
<sequence length="564" mass="64387">MMRLRRGGLLLVLLTLLQFTVKAQSIPVGSTALEDYYRRQQLLGKGDSLLSFTVRPLLPDAKNKNVFYPDSTEAGYNKRDPGTSWQNKDGFNGYLLPLNIQTQYNSNHPYGWNDGAMIPAKGLQTLLSAGIYARYGMLTIQLRPELVVAANNNFDNLNRNNYSTIDARYYDVYNNIDLPVQFGTGTYTKAYWGQSSIRLNYKSLSVGLSTENLWWGPGMRNSLLMSNSAPGFKHFTFNTTKPIRTAIGSFEGQFIIGQLEGSGYGPLTPDRNYFNNPLYLPKPTDWRYLTGFVLSWQPKWVKGLFLGMTRSAQTYSKDLGSLGSYLPFFSPFKSVTADQALNQRDTRSSLFMRWLWPEEQAEVYFEYGINNNTNTVRNSLLEPNDGRAYIFGLRKMLPFNSSRDEHIMISIEATQMAGTSYNKVLGLSSWYVNPYIRQGYTNRGEVLGAGIGPGANLQTFDVSWVKGLKRIGLQLERYLHNDDFYYYAFHDTGDWRRHWVDLSGALTGEWNYGHFIFNAKLMEIYSLNYQWYLDPALEKAGAPYYVPGVTKFNFQAQAGLTYRF</sequence>
<keyword evidence="3" id="KW-1185">Reference proteome</keyword>
<protein>
    <recommendedName>
        <fullName evidence="4">Capsule assembly protein Wzi</fullName>
    </recommendedName>
</protein>
<dbReference type="STRING" id="1302689.RG47T_2386"/>
<proteinExistence type="predicted"/>
<evidence type="ECO:0008006" key="4">
    <source>
        <dbReference type="Google" id="ProtNLM"/>
    </source>
</evidence>